<dbReference type="Proteomes" id="UP000887565">
    <property type="component" value="Unplaced"/>
</dbReference>
<evidence type="ECO:0000313" key="1">
    <source>
        <dbReference type="Proteomes" id="UP000887565"/>
    </source>
</evidence>
<protein>
    <submittedName>
        <fullName evidence="2">Uncharacterized protein</fullName>
    </submittedName>
</protein>
<reference evidence="2" key="1">
    <citation type="submission" date="2022-11" db="UniProtKB">
        <authorList>
            <consortium name="WormBaseParasite"/>
        </authorList>
    </citation>
    <scope>IDENTIFICATION</scope>
</reference>
<organism evidence="1 2">
    <name type="scientific">Romanomermis culicivorax</name>
    <name type="common">Nematode worm</name>
    <dbReference type="NCBI Taxonomy" id="13658"/>
    <lineage>
        <taxon>Eukaryota</taxon>
        <taxon>Metazoa</taxon>
        <taxon>Ecdysozoa</taxon>
        <taxon>Nematoda</taxon>
        <taxon>Enoplea</taxon>
        <taxon>Dorylaimia</taxon>
        <taxon>Mermithida</taxon>
        <taxon>Mermithoidea</taxon>
        <taxon>Mermithidae</taxon>
        <taxon>Romanomermis</taxon>
    </lineage>
</organism>
<dbReference type="WBParaSite" id="nRc.2.0.1.t33597-RA">
    <property type="protein sequence ID" value="nRc.2.0.1.t33597-RA"/>
    <property type="gene ID" value="nRc.2.0.1.g33597"/>
</dbReference>
<proteinExistence type="predicted"/>
<keyword evidence="1" id="KW-1185">Reference proteome</keyword>
<name>A0A915K6T1_ROMCU</name>
<dbReference type="AlphaFoldDB" id="A0A915K6T1"/>
<sequence>THKNASPDIKAYNLIKGQSGTKLQCATWQQKIGRTARNLVDELKTCLSANACSMIVKFMAPNAEHAIRAQYFLTNRLGIWLAKLWGPANPPPNYRYGDRLMASYMANDSLDGQFL</sequence>
<evidence type="ECO:0000313" key="2">
    <source>
        <dbReference type="WBParaSite" id="nRc.2.0.1.t33597-RA"/>
    </source>
</evidence>
<accession>A0A915K6T1</accession>